<evidence type="ECO:0000256" key="1">
    <source>
        <dbReference type="SAM" id="Phobius"/>
    </source>
</evidence>
<dbReference type="Proteomes" id="UP000008144">
    <property type="component" value="Chromosome 5"/>
</dbReference>
<organism evidence="2 3">
    <name type="scientific">Ciona intestinalis</name>
    <name type="common">Transparent sea squirt</name>
    <name type="synonym">Ascidia intestinalis</name>
    <dbReference type="NCBI Taxonomy" id="7719"/>
    <lineage>
        <taxon>Eukaryota</taxon>
        <taxon>Metazoa</taxon>
        <taxon>Chordata</taxon>
        <taxon>Tunicata</taxon>
        <taxon>Ascidiacea</taxon>
        <taxon>Phlebobranchia</taxon>
        <taxon>Cionidae</taxon>
        <taxon>Ciona</taxon>
    </lineage>
</organism>
<reference evidence="2" key="3">
    <citation type="submission" date="2025-08" db="UniProtKB">
        <authorList>
            <consortium name="Ensembl"/>
        </authorList>
    </citation>
    <scope>IDENTIFICATION</scope>
</reference>
<dbReference type="EMBL" id="EAAA01002139">
    <property type="status" value="NOT_ANNOTATED_CDS"/>
    <property type="molecule type" value="Genomic_DNA"/>
</dbReference>
<evidence type="ECO:0000313" key="2">
    <source>
        <dbReference type="Ensembl" id="ENSCINP00000034927.1"/>
    </source>
</evidence>
<dbReference type="HOGENOM" id="CLU_3049620_0_0_1"/>
<keyword evidence="1" id="KW-1133">Transmembrane helix</keyword>
<dbReference type="Ensembl" id="ENSCINT00000036345.1">
    <property type="protein sequence ID" value="ENSCINP00000034927.1"/>
    <property type="gene ID" value="ENSCING00000020331.1"/>
</dbReference>
<dbReference type="InParanoid" id="H2XZ43"/>
<dbReference type="AlphaFoldDB" id="H2XZ43"/>
<name>H2XZ43_CIOIN</name>
<accession>H2XZ43</accession>
<keyword evidence="1" id="KW-0812">Transmembrane</keyword>
<reference evidence="2" key="2">
    <citation type="journal article" date="2008" name="Genome Biol.">
        <title>Improved genome assembly and evidence-based global gene model set for the chordate Ciona intestinalis: new insight into intron and operon populations.</title>
        <authorList>
            <person name="Satou Y."/>
            <person name="Mineta K."/>
            <person name="Ogasawara M."/>
            <person name="Sasakura Y."/>
            <person name="Shoguchi E."/>
            <person name="Ueno K."/>
            <person name="Yamada L."/>
            <person name="Matsumoto J."/>
            <person name="Wasserscheid J."/>
            <person name="Dewar K."/>
            <person name="Wiley G.B."/>
            <person name="Macmil S.L."/>
            <person name="Roe B.A."/>
            <person name="Zeller R.W."/>
            <person name="Hastings K.E."/>
            <person name="Lemaire P."/>
            <person name="Lindquist E."/>
            <person name="Endo T."/>
            <person name="Hotta K."/>
            <person name="Inaba K."/>
        </authorList>
    </citation>
    <scope>NUCLEOTIDE SEQUENCE [LARGE SCALE GENOMIC DNA]</scope>
    <source>
        <strain evidence="2">wild type</strain>
    </source>
</reference>
<sequence>MTAPFKFGSRCWSCLRFELVFLDFLLLYSTTGVVLLKVVSILLVWRFREWLVTP</sequence>
<proteinExistence type="predicted"/>
<evidence type="ECO:0000313" key="3">
    <source>
        <dbReference type="Proteomes" id="UP000008144"/>
    </source>
</evidence>
<keyword evidence="3" id="KW-1185">Reference proteome</keyword>
<reference evidence="3" key="1">
    <citation type="journal article" date="2002" name="Science">
        <title>The draft genome of Ciona intestinalis: insights into chordate and vertebrate origins.</title>
        <authorList>
            <person name="Dehal P."/>
            <person name="Satou Y."/>
            <person name="Campbell R.K."/>
            <person name="Chapman J."/>
            <person name="Degnan B."/>
            <person name="De Tomaso A."/>
            <person name="Davidson B."/>
            <person name="Di Gregorio A."/>
            <person name="Gelpke M."/>
            <person name="Goodstein D.M."/>
            <person name="Harafuji N."/>
            <person name="Hastings K.E."/>
            <person name="Ho I."/>
            <person name="Hotta K."/>
            <person name="Huang W."/>
            <person name="Kawashima T."/>
            <person name="Lemaire P."/>
            <person name="Martinez D."/>
            <person name="Meinertzhagen I.A."/>
            <person name="Necula S."/>
            <person name="Nonaka M."/>
            <person name="Putnam N."/>
            <person name="Rash S."/>
            <person name="Saiga H."/>
            <person name="Satake M."/>
            <person name="Terry A."/>
            <person name="Yamada L."/>
            <person name="Wang H.G."/>
            <person name="Awazu S."/>
            <person name="Azumi K."/>
            <person name="Boore J."/>
            <person name="Branno M."/>
            <person name="Chin-Bow S."/>
            <person name="DeSantis R."/>
            <person name="Doyle S."/>
            <person name="Francino P."/>
            <person name="Keys D.N."/>
            <person name="Haga S."/>
            <person name="Hayashi H."/>
            <person name="Hino K."/>
            <person name="Imai K.S."/>
            <person name="Inaba K."/>
            <person name="Kano S."/>
            <person name="Kobayashi K."/>
            <person name="Kobayashi M."/>
            <person name="Lee B.I."/>
            <person name="Makabe K.W."/>
            <person name="Manohar C."/>
            <person name="Matassi G."/>
            <person name="Medina M."/>
            <person name="Mochizuki Y."/>
            <person name="Mount S."/>
            <person name="Morishita T."/>
            <person name="Miura S."/>
            <person name="Nakayama A."/>
            <person name="Nishizaka S."/>
            <person name="Nomoto H."/>
            <person name="Ohta F."/>
            <person name="Oishi K."/>
            <person name="Rigoutsos I."/>
            <person name="Sano M."/>
            <person name="Sasaki A."/>
            <person name="Sasakura Y."/>
            <person name="Shoguchi E."/>
            <person name="Shin-i T."/>
            <person name="Spagnuolo A."/>
            <person name="Stainier D."/>
            <person name="Suzuki M.M."/>
            <person name="Tassy O."/>
            <person name="Takatori N."/>
            <person name="Tokuoka M."/>
            <person name="Yagi K."/>
            <person name="Yoshizaki F."/>
            <person name="Wada S."/>
            <person name="Zhang C."/>
            <person name="Hyatt P.D."/>
            <person name="Larimer F."/>
            <person name="Detter C."/>
            <person name="Doggett N."/>
            <person name="Glavina T."/>
            <person name="Hawkins T."/>
            <person name="Richardson P."/>
            <person name="Lucas S."/>
            <person name="Kohara Y."/>
            <person name="Levine M."/>
            <person name="Satoh N."/>
            <person name="Rokhsar D.S."/>
        </authorList>
    </citation>
    <scope>NUCLEOTIDE SEQUENCE [LARGE SCALE GENOMIC DNA]</scope>
</reference>
<protein>
    <submittedName>
        <fullName evidence="2">Uncharacterized protein</fullName>
    </submittedName>
</protein>
<reference evidence="2" key="4">
    <citation type="submission" date="2025-09" db="UniProtKB">
        <authorList>
            <consortium name="Ensembl"/>
        </authorList>
    </citation>
    <scope>IDENTIFICATION</scope>
</reference>
<keyword evidence="1" id="KW-0472">Membrane</keyword>
<feature type="transmembrane region" description="Helical" evidence="1">
    <location>
        <begin position="25"/>
        <end position="45"/>
    </location>
</feature>